<evidence type="ECO:0000256" key="2">
    <source>
        <dbReference type="SAM" id="Phobius"/>
    </source>
</evidence>
<feature type="region of interest" description="Disordered" evidence="1">
    <location>
        <begin position="1"/>
        <end position="32"/>
    </location>
</feature>
<dbReference type="Proteomes" id="UP000197535">
    <property type="component" value="Unassembled WGS sequence"/>
</dbReference>
<keyword evidence="4" id="KW-1185">Reference proteome</keyword>
<name>A0A254TI80_9BURK</name>
<evidence type="ECO:0000313" key="3">
    <source>
        <dbReference type="EMBL" id="OWW21032.1"/>
    </source>
</evidence>
<comment type="caution">
    <text evidence="3">The sequence shown here is derived from an EMBL/GenBank/DDBJ whole genome shotgun (WGS) entry which is preliminary data.</text>
</comment>
<gene>
    <name evidence="3" type="ORF">AYR66_17680</name>
</gene>
<protein>
    <submittedName>
        <fullName evidence="3">Uncharacterized protein</fullName>
    </submittedName>
</protein>
<evidence type="ECO:0000256" key="1">
    <source>
        <dbReference type="SAM" id="MobiDB-lite"/>
    </source>
</evidence>
<dbReference type="RefSeq" id="WP_088707887.1">
    <property type="nucleotide sequence ID" value="NZ_LSTO01000001.1"/>
</dbReference>
<dbReference type="EMBL" id="LSTO01000001">
    <property type="protein sequence ID" value="OWW21032.1"/>
    <property type="molecule type" value="Genomic_DNA"/>
</dbReference>
<sequence>MTVTADFRTAHGTVLRSTGTESAQPAEHIASHTPDILPRVETRIFTVFPERTARVQGELREAARRKICLIAMCAPISVFLALAGWYLTL</sequence>
<keyword evidence="2" id="KW-0472">Membrane</keyword>
<dbReference type="AlphaFoldDB" id="A0A254TI80"/>
<accession>A0A254TI80</accession>
<evidence type="ECO:0000313" key="4">
    <source>
        <dbReference type="Proteomes" id="UP000197535"/>
    </source>
</evidence>
<feature type="transmembrane region" description="Helical" evidence="2">
    <location>
        <begin position="67"/>
        <end position="87"/>
    </location>
</feature>
<keyword evidence="2" id="KW-1133">Transmembrane helix</keyword>
<organism evidence="3 4">
    <name type="scientific">Noviherbaspirillum denitrificans</name>
    <dbReference type="NCBI Taxonomy" id="1968433"/>
    <lineage>
        <taxon>Bacteria</taxon>
        <taxon>Pseudomonadati</taxon>
        <taxon>Pseudomonadota</taxon>
        <taxon>Betaproteobacteria</taxon>
        <taxon>Burkholderiales</taxon>
        <taxon>Oxalobacteraceae</taxon>
        <taxon>Noviherbaspirillum</taxon>
    </lineage>
</organism>
<reference evidence="3 4" key="1">
    <citation type="submission" date="2016-02" db="EMBL/GenBank/DDBJ databases">
        <authorList>
            <person name="Wen L."/>
            <person name="He K."/>
            <person name="Yang H."/>
        </authorList>
    </citation>
    <scope>NUCLEOTIDE SEQUENCE [LARGE SCALE GENOMIC DNA]</scope>
    <source>
        <strain evidence="3 4">TSA40</strain>
    </source>
</reference>
<keyword evidence="2" id="KW-0812">Transmembrane</keyword>
<proteinExistence type="predicted"/>